<protein>
    <recommendedName>
        <fullName evidence="1">R13L1/DRL21-like LRR repeat region domain-containing protein</fullName>
    </recommendedName>
</protein>
<comment type="caution">
    <text evidence="2">The sequence shown here is derived from an EMBL/GenBank/DDBJ whole genome shotgun (WGS) entry which is preliminary data.</text>
</comment>
<accession>A0A8J5QZW5</accession>
<organism evidence="2 3">
    <name type="scientific">Zizania palustris</name>
    <name type="common">Northern wild rice</name>
    <dbReference type="NCBI Taxonomy" id="103762"/>
    <lineage>
        <taxon>Eukaryota</taxon>
        <taxon>Viridiplantae</taxon>
        <taxon>Streptophyta</taxon>
        <taxon>Embryophyta</taxon>
        <taxon>Tracheophyta</taxon>
        <taxon>Spermatophyta</taxon>
        <taxon>Magnoliopsida</taxon>
        <taxon>Liliopsida</taxon>
        <taxon>Poales</taxon>
        <taxon>Poaceae</taxon>
        <taxon>BOP clade</taxon>
        <taxon>Oryzoideae</taxon>
        <taxon>Oryzeae</taxon>
        <taxon>Zizaniinae</taxon>
        <taxon>Zizania</taxon>
    </lineage>
</organism>
<dbReference type="InterPro" id="IPR056789">
    <property type="entry name" value="LRR_R13L1-DRL21"/>
</dbReference>
<dbReference type="OrthoDB" id="689698at2759"/>
<dbReference type="AlphaFoldDB" id="A0A8J5QZW5"/>
<evidence type="ECO:0000259" key="1">
    <source>
        <dbReference type="Pfam" id="PF25019"/>
    </source>
</evidence>
<evidence type="ECO:0000313" key="3">
    <source>
        <dbReference type="Proteomes" id="UP000729402"/>
    </source>
</evidence>
<gene>
    <name evidence="2" type="ORF">GUJ93_ZPchr0008g13562</name>
</gene>
<name>A0A8J5QZW5_ZIZPA</name>
<feature type="domain" description="R13L1/DRL21-like LRR repeat region" evidence="1">
    <location>
        <begin position="20"/>
        <end position="148"/>
    </location>
</feature>
<evidence type="ECO:0000313" key="2">
    <source>
        <dbReference type="EMBL" id="KAG8047675.1"/>
    </source>
</evidence>
<dbReference type="PANTHER" id="PTHR47186">
    <property type="entry name" value="LEUCINE-RICH REPEAT-CONTAINING PROTEIN 57"/>
    <property type="match status" value="1"/>
</dbReference>
<dbReference type="EMBL" id="JAAALK010000290">
    <property type="protein sequence ID" value="KAG8047675.1"/>
    <property type="molecule type" value="Genomic_DNA"/>
</dbReference>
<keyword evidence="3" id="KW-1185">Reference proteome</keyword>
<reference evidence="2" key="2">
    <citation type="submission" date="2021-02" db="EMBL/GenBank/DDBJ databases">
        <authorList>
            <person name="Kimball J.A."/>
            <person name="Haas M.W."/>
            <person name="Macchietto M."/>
            <person name="Kono T."/>
            <person name="Duquette J."/>
            <person name="Shao M."/>
        </authorList>
    </citation>
    <scope>NUCLEOTIDE SEQUENCE</scope>
    <source>
        <tissue evidence="2">Fresh leaf tissue</tissue>
    </source>
</reference>
<reference evidence="2" key="1">
    <citation type="journal article" date="2021" name="bioRxiv">
        <title>Whole Genome Assembly and Annotation of Northern Wild Rice, Zizania palustris L., Supports a Whole Genome Duplication in the Zizania Genus.</title>
        <authorList>
            <person name="Haas M."/>
            <person name="Kono T."/>
            <person name="Macchietto M."/>
            <person name="Millas R."/>
            <person name="McGilp L."/>
            <person name="Shao M."/>
            <person name="Duquette J."/>
            <person name="Hirsch C.N."/>
            <person name="Kimball J."/>
        </authorList>
    </citation>
    <scope>NUCLEOTIDE SEQUENCE</scope>
    <source>
        <tissue evidence="2">Fresh leaf tissue</tissue>
    </source>
</reference>
<dbReference type="Pfam" id="PF25019">
    <property type="entry name" value="LRR_R13L1-DRL21"/>
    <property type="match status" value="1"/>
</dbReference>
<sequence length="565" mass="63485">MTSLEVLNDYRIKDEQGHKISELENMSKLRVLLIRDVQNVTNPEEAKMAKLDSKKHLRRLSLLWSSLYGLATRRGGGELLEQVLDHLRPHHGLKELLINMYGGIIAPSWLSNEFLPNLTSVYLGNCNGLQTLPAFGQLRFLKDLVLDSIEVLKKIGPEFYGPTGVTSAFPKLKALNFQHMGELEDWYSDASSGQWFPQLHSLVITVCPKLRMLPPVPVCLKYLELSFLDEITSLPEIWWPNEASSVASSPLLSCLNIVGCSKIYSLANGFLRHPEYLYALEDITIWNCNNLVHLPVDEFTKFTGLKKLAIQECMKLVFIPIIPGSLLPPSIEMLTLKSCGGMDMSLHLLLKSISSISYLKLSKCANITTLPSTDVLSGLCVLSWLVIEDCPELASLGGLSALRLLEILEIKRCTKLDSAVAEGHPIEHGVPLVLDRLDIDNPSLLLVEPLRSMVTSKFLEIHCCSEISELPEQWLLRSRLLVQVLALYDAVSLQHLPENLSRFSSLQTLVLRKVHQLKMLPELPQSLKTLAIYGCSPEFAEKYKEHGGSDWFRISHVPYVIIDMF</sequence>
<dbReference type="PANTHER" id="PTHR47186:SF3">
    <property type="entry name" value="OS09G0267800 PROTEIN"/>
    <property type="match status" value="1"/>
</dbReference>
<proteinExistence type="predicted"/>
<dbReference type="Proteomes" id="UP000729402">
    <property type="component" value="Unassembled WGS sequence"/>
</dbReference>